<dbReference type="AlphaFoldDB" id="A0A9X9X7H1"/>
<gene>
    <name evidence="2" type="ORF">GXW74_04115</name>
</gene>
<feature type="region of interest" description="Disordered" evidence="1">
    <location>
        <begin position="21"/>
        <end position="43"/>
    </location>
</feature>
<sequence>MRMPARRHGLEWRCVHDGRSGAAGAEHALHTSNQQRRRWTTDGRPPAIGWLRVHAARSNTVATWSISFIAELAGGPEISAARR</sequence>
<evidence type="ECO:0000256" key="1">
    <source>
        <dbReference type="SAM" id="MobiDB-lite"/>
    </source>
</evidence>
<keyword evidence="3" id="KW-1185">Reference proteome</keyword>
<reference evidence="2" key="2">
    <citation type="journal article" date="2021" name="Syst. Appl. Microbiol.">
        <title>Roseomonas hellenica sp. nov., isolated from roots of wild-growing Alkanna tinctoria.</title>
        <authorList>
            <person name="Rat A."/>
            <person name="Naranjo H.D."/>
            <person name="Lebbe L."/>
            <person name="Cnockaert M."/>
            <person name="Krigas N."/>
            <person name="Grigoriadou K."/>
            <person name="Maloupa E."/>
            <person name="Willems A."/>
        </authorList>
    </citation>
    <scope>NUCLEOTIDE SEQUENCE</scope>
    <source>
        <strain evidence="2">LMG 31228</strain>
    </source>
</reference>
<comment type="caution">
    <text evidence="2">The sequence shown here is derived from an EMBL/GenBank/DDBJ whole genome shotgun (WGS) entry which is preliminary data.</text>
</comment>
<dbReference type="Proteomes" id="UP001138709">
    <property type="component" value="Unassembled WGS sequence"/>
</dbReference>
<organism evidence="2 3">
    <name type="scientific">Neoroseomonas eburnea</name>
    <dbReference type="NCBI Taxonomy" id="1346889"/>
    <lineage>
        <taxon>Bacteria</taxon>
        <taxon>Pseudomonadati</taxon>
        <taxon>Pseudomonadota</taxon>
        <taxon>Alphaproteobacteria</taxon>
        <taxon>Acetobacterales</taxon>
        <taxon>Acetobacteraceae</taxon>
        <taxon>Neoroseomonas</taxon>
    </lineage>
</organism>
<dbReference type="EMBL" id="JAAEDL010000003">
    <property type="protein sequence ID" value="MBR0679657.1"/>
    <property type="molecule type" value="Genomic_DNA"/>
</dbReference>
<dbReference type="RefSeq" id="WP_211845017.1">
    <property type="nucleotide sequence ID" value="NZ_JAAEDL010000003.1"/>
</dbReference>
<accession>A0A9X9X7H1</accession>
<protein>
    <submittedName>
        <fullName evidence="2">Uncharacterized protein</fullName>
    </submittedName>
</protein>
<name>A0A9X9X7H1_9PROT</name>
<evidence type="ECO:0000313" key="3">
    <source>
        <dbReference type="Proteomes" id="UP001138709"/>
    </source>
</evidence>
<evidence type="ECO:0000313" key="2">
    <source>
        <dbReference type="EMBL" id="MBR0679657.1"/>
    </source>
</evidence>
<reference evidence="2" key="1">
    <citation type="submission" date="2020-01" db="EMBL/GenBank/DDBJ databases">
        <authorList>
            <person name="Rat A."/>
        </authorList>
    </citation>
    <scope>NUCLEOTIDE SEQUENCE</scope>
    <source>
        <strain evidence="2">LMG 31228</strain>
    </source>
</reference>
<proteinExistence type="predicted"/>